<dbReference type="GO" id="GO:0004462">
    <property type="term" value="F:lactoylglutathione lyase activity"/>
    <property type="evidence" value="ECO:0007669"/>
    <property type="project" value="UniProtKB-EC"/>
</dbReference>
<dbReference type="EC" id="4.4.1.5" evidence="2"/>
<keyword evidence="3" id="KW-1185">Reference proteome</keyword>
<dbReference type="InterPro" id="IPR041581">
    <property type="entry name" value="Glyoxalase_6"/>
</dbReference>
<evidence type="ECO:0000313" key="3">
    <source>
        <dbReference type="Proteomes" id="UP001251524"/>
    </source>
</evidence>
<dbReference type="RefSeq" id="WP_310060703.1">
    <property type="nucleotide sequence ID" value="NZ_JAVDVY010000001.1"/>
</dbReference>
<dbReference type="Gene3D" id="3.10.180.10">
    <property type="entry name" value="2,3-Dihydroxybiphenyl 1,2-Dioxygenase, domain 1"/>
    <property type="match status" value="1"/>
</dbReference>
<dbReference type="InterPro" id="IPR037523">
    <property type="entry name" value="VOC_core"/>
</dbReference>
<protein>
    <submittedName>
        <fullName evidence="2">Lactoylglutathione lyase</fullName>
        <ecNumber evidence="2">4.4.1.5</ecNumber>
    </submittedName>
</protein>
<organism evidence="2 3">
    <name type="scientific">Lysobacter niastensis</name>
    <dbReference type="NCBI Taxonomy" id="380629"/>
    <lineage>
        <taxon>Bacteria</taxon>
        <taxon>Pseudomonadati</taxon>
        <taxon>Pseudomonadota</taxon>
        <taxon>Gammaproteobacteria</taxon>
        <taxon>Lysobacterales</taxon>
        <taxon>Lysobacteraceae</taxon>
        <taxon>Lysobacter</taxon>
    </lineage>
</organism>
<dbReference type="Proteomes" id="UP001251524">
    <property type="component" value="Unassembled WGS sequence"/>
</dbReference>
<evidence type="ECO:0000259" key="1">
    <source>
        <dbReference type="PROSITE" id="PS51819"/>
    </source>
</evidence>
<accession>A0ABU1WAQ2</accession>
<proteinExistence type="predicted"/>
<dbReference type="Pfam" id="PF18029">
    <property type="entry name" value="Glyoxalase_6"/>
    <property type="match status" value="1"/>
</dbReference>
<dbReference type="SUPFAM" id="SSF54593">
    <property type="entry name" value="Glyoxalase/Bleomycin resistance protein/Dihydroxybiphenyl dioxygenase"/>
    <property type="match status" value="1"/>
</dbReference>
<evidence type="ECO:0000313" key="2">
    <source>
        <dbReference type="EMBL" id="MDR7134460.1"/>
    </source>
</evidence>
<dbReference type="PROSITE" id="PS51819">
    <property type="entry name" value="VOC"/>
    <property type="match status" value="1"/>
</dbReference>
<dbReference type="EMBL" id="JAVDVY010000001">
    <property type="protein sequence ID" value="MDR7134460.1"/>
    <property type="molecule type" value="Genomic_DNA"/>
</dbReference>
<feature type="domain" description="VOC" evidence="1">
    <location>
        <begin position="1"/>
        <end position="122"/>
    </location>
</feature>
<keyword evidence="2" id="KW-0456">Lyase</keyword>
<sequence>MHLLLNIDVADLASAEAFYSTAFGLKAARRFGSAGVEMLGAQAPIYLLQKDAGTIGAGAMARDYVRHWTPIHCDVVVDDLDVALARSLDAGAVQEGAIRQADWGRIVTVADPFGHGWCLLQFRGRGYDEIATHS</sequence>
<comment type="caution">
    <text evidence="2">The sequence shown here is derived from an EMBL/GenBank/DDBJ whole genome shotgun (WGS) entry which is preliminary data.</text>
</comment>
<name>A0ABU1WAQ2_9GAMM</name>
<reference evidence="2 3" key="1">
    <citation type="submission" date="2023-07" db="EMBL/GenBank/DDBJ databases">
        <title>Sorghum-associated microbial communities from plants grown in Nebraska, USA.</title>
        <authorList>
            <person name="Schachtman D."/>
        </authorList>
    </citation>
    <scope>NUCLEOTIDE SEQUENCE [LARGE SCALE GENOMIC DNA]</scope>
    <source>
        <strain evidence="2 3">BE198</strain>
    </source>
</reference>
<dbReference type="InterPro" id="IPR029068">
    <property type="entry name" value="Glyas_Bleomycin-R_OHBP_Dase"/>
</dbReference>
<gene>
    <name evidence="2" type="ORF">J2X06_001644</name>
</gene>